<protein>
    <submittedName>
        <fullName evidence="1">Uncharacterized protein</fullName>
    </submittedName>
</protein>
<proteinExistence type="predicted"/>
<reference evidence="2" key="1">
    <citation type="submission" date="2016-10" db="EMBL/GenBank/DDBJ databases">
        <authorList>
            <person name="Varghese N."/>
            <person name="Submissions S."/>
        </authorList>
    </citation>
    <scope>NUCLEOTIDE SEQUENCE [LARGE SCALE GENOMIC DNA]</scope>
    <source>
        <strain evidence="2">DSM 5918</strain>
    </source>
</reference>
<dbReference type="EMBL" id="FORX01000003">
    <property type="protein sequence ID" value="SFJ42221.1"/>
    <property type="molecule type" value="Genomic_DNA"/>
</dbReference>
<accession>A0A1I3RA21</accession>
<dbReference type="Proteomes" id="UP000198635">
    <property type="component" value="Unassembled WGS sequence"/>
</dbReference>
<keyword evidence="2" id="KW-1185">Reference proteome</keyword>
<evidence type="ECO:0000313" key="2">
    <source>
        <dbReference type="Proteomes" id="UP000198635"/>
    </source>
</evidence>
<dbReference type="AlphaFoldDB" id="A0A1I3RA21"/>
<evidence type="ECO:0000313" key="1">
    <source>
        <dbReference type="EMBL" id="SFJ42221.1"/>
    </source>
</evidence>
<organism evidence="1 2">
    <name type="scientific">Desulfomicrobium apsheronum</name>
    <dbReference type="NCBI Taxonomy" id="52560"/>
    <lineage>
        <taxon>Bacteria</taxon>
        <taxon>Pseudomonadati</taxon>
        <taxon>Thermodesulfobacteriota</taxon>
        <taxon>Desulfovibrionia</taxon>
        <taxon>Desulfovibrionales</taxon>
        <taxon>Desulfomicrobiaceae</taxon>
        <taxon>Desulfomicrobium</taxon>
    </lineage>
</organism>
<gene>
    <name evidence="1" type="ORF">SAMN04488082_10357</name>
</gene>
<sequence>MEKLILEYIMYRLNEKELAEDEKYKLCYIADLILDMHVIENQ</sequence>
<name>A0A1I3RA21_9BACT</name>